<feature type="transmembrane region" description="Helical" evidence="1">
    <location>
        <begin position="110"/>
        <end position="129"/>
    </location>
</feature>
<feature type="transmembrane region" description="Helical" evidence="1">
    <location>
        <begin position="136"/>
        <end position="155"/>
    </location>
</feature>
<evidence type="ECO:0008006" key="3">
    <source>
        <dbReference type="Google" id="ProtNLM"/>
    </source>
</evidence>
<name>X1ASF8_9ZZZZ</name>
<feature type="transmembrane region" description="Helical" evidence="1">
    <location>
        <begin position="161"/>
        <end position="182"/>
    </location>
</feature>
<dbReference type="PANTHER" id="PTHR32063">
    <property type="match status" value="1"/>
</dbReference>
<gene>
    <name evidence="2" type="ORF">S01H4_07577</name>
</gene>
<reference evidence="2" key="1">
    <citation type="journal article" date="2014" name="Front. Microbiol.">
        <title>High frequency of phylogenetically diverse reductive dehalogenase-homologous genes in deep subseafloor sedimentary metagenomes.</title>
        <authorList>
            <person name="Kawai M."/>
            <person name="Futagami T."/>
            <person name="Toyoda A."/>
            <person name="Takaki Y."/>
            <person name="Nishi S."/>
            <person name="Hori S."/>
            <person name="Arai W."/>
            <person name="Tsubouchi T."/>
            <person name="Morono Y."/>
            <person name="Uchiyama I."/>
            <person name="Ito T."/>
            <person name="Fujiyama A."/>
            <person name="Inagaki F."/>
            <person name="Takami H."/>
        </authorList>
    </citation>
    <scope>NUCLEOTIDE SEQUENCE</scope>
    <source>
        <strain evidence="2">Expedition CK06-06</strain>
    </source>
</reference>
<dbReference type="PANTHER" id="PTHR32063:SF0">
    <property type="entry name" value="SWARMING MOTILITY PROTEIN SWRC"/>
    <property type="match status" value="1"/>
</dbReference>
<accession>X1ASF8</accession>
<dbReference type="EMBL" id="BART01002494">
    <property type="protein sequence ID" value="GAG62816.1"/>
    <property type="molecule type" value="Genomic_DNA"/>
</dbReference>
<organism evidence="2">
    <name type="scientific">marine sediment metagenome</name>
    <dbReference type="NCBI Taxonomy" id="412755"/>
    <lineage>
        <taxon>unclassified sequences</taxon>
        <taxon>metagenomes</taxon>
        <taxon>ecological metagenomes</taxon>
    </lineage>
</organism>
<dbReference type="Pfam" id="PF00873">
    <property type="entry name" value="ACR_tran"/>
    <property type="match status" value="1"/>
</dbReference>
<dbReference type="GO" id="GO:0042910">
    <property type="term" value="F:xenobiotic transmembrane transporter activity"/>
    <property type="evidence" value="ECO:0007669"/>
    <property type="project" value="TreeGrafter"/>
</dbReference>
<dbReference type="GO" id="GO:0005886">
    <property type="term" value="C:plasma membrane"/>
    <property type="evidence" value="ECO:0007669"/>
    <property type="project" value="TreeGrafter"/>
</dbReference>
<keyword evidence="1" id="KW-0472">Membrane</keyword>
<dbReference type="Gene3D" id="1.20.1640.10">
    <property type="entry name" value="Multidrug efflux transporter AcrB transmembrane domain"/>
    <property type="match status" value="1"/>
</dbReference>
<proteinExistence type="predicted"/>
<evidence type="ECO:0000313" key="2">
    <source>
        <dbReference type="EMBL" id="GAG62816.1"/>
    </source>
</evidence>
<dbReference type="InterPro" id="IPR001036">
    <property type="entry name" value="Acrflvin-R"/>
</dbReference>
<keyword evidence="1" id="KW-1133">Transmembrane helix</keyword>
<keyword evidence="1" id="KW-0812">Transmembrane</keyword>
<protein>
    <recommendedName>
        <fullName evidence="3">Acriflavin resistance protein</fullName>
    </recommendedName>
</protein>
<sequence>MTGDSTEELEVVAGDVKEALSMLDNDGDGKPDITNVSSNVEDAAVGDNGTIVRIDGRPGVSFSGELETDDTLGVTAAAKEAISNLETLPDNVEVTEGFESEQQTEGFRGMITAIMYAIGIVYIILALTFKSLIQPFTILFSLPFALVGAVLALWITNSVLGISSMIGLMMLVGIVVTNAIVLMEFVQQLRKEGNTTYDSTTSMQELQGIDDE</sequence>
<dbReference type="AlphaFoldDB" id="X1ASF8"/>
<dbReference type="SUPFAM" id="SSF82866">
    <property type="entry name" value="Multidrug efflux transporter AcrB transmembrane domain"/>
    <property type="match status" value="1"/>
</dbReference>
<evidence type="ECO:0000256" key="1">
    <source>
        <dbReference type="SAM" id="Phobius"/>
    </source>
</evidence>
<comment type="caution">
    <text evidence="2">The sequence shown here is derived from an EMBL/GenBank/DDBJ whole genome shotgun (WGS) entry which is preliminary data.</text>
</comment>